<sequence length="1015" mass="117812">MAGAFDGKEAEDSGEEVQHAAPLQNTVHENDHTNGPRVNGVYRQNHEDGAERDAKVLHRPQRLKETLCSNCQTLDLTPDKFFVSSKAANTKGRRDTSSTFSRCDHVRKQVATLGEIFKSSETCPLCDLICRSINPIDQTRLASLLELHGSAKCFLNWELDGRRGTADTSGERTRRIHIRWSHTELDDAYLVFLAKQRALQTNSDAKRTWRSEDYFLGRKLDHDANNKSLIKSWLDTCFASHHGHCRTAPRKEFLDMIKMPFFGVIDVFNLCLTRLPTEEDSRDIVSSEEKLEFKGFPYQEHGASHAPYAALSYVWGPDDQIHKTTTSSILHLRGQGSLETVLRHYPKTIKDAIDLTRRMGIRYLWVDSCCIVQDSERVWKRNAQHMDLIYGNAAVTICAADGRDANEGLRALDVHKRHREQHIRSVAPGVQLMVSRLAETSIKGSTWNTRAWTFQERLLSKRCLVFAEGRVFFQCYSATMLEDVIAEPKGLGWSLDLVNVPSQLMRDIRSRPFYVYAQCIGLYSARLLTKQTDILEAFAGVENMLSRYLNGPLAFGLPTSHFDLSLLWEPLGRPRRRWIAENPDHHQNRKRSEFPSWSWCGWSGTKMVYKTELMQDVEGDVHSWLTNHTWIRWYIRDGNGYLRPLWKAADIEATEEHLETDARWVGYTQCRAVQPDYRRTSPAPSSPRRSPPRRHRRSRSRESSHDRGYYHARTRRRSPEREVVVIERDRVEPAEERTGRKTNYYHRDDYGHNYYHTVGDMHRTQVAGIYPPNPVPPGYAYVRHRYDDPNYHTRTRDRGDIVEVVEEPYEPPMLRTPPGMAWFDDYGRPDRDSTYGKPTDEFWITIPESPYTVKTAPYRCKPDKEFPDYPILQFWTWSAHLRVAKAQSHLEDDTTSCSEGLERYDIHDEAGDWCGSILLDPDWISQWEKANDEDIEGSKHEFLALSDAKRFTQEECETWTYYIPKEREQSEWDLFYVLLVSRNRLFWHRVALGKVLKAGFENGEPAKNWKEIVLA</sequence>
<name>A0A4U7AW72_9PEZI</name>
<feature type="region of interest" description="Disordered" evidence="1">
    <location>
        <begin position="1"/>
        <end position="53"/>
    </location>
</feature>
<feature type="compositionally biased region" description="Basic and acidic residues" evidence="1">
    <location>
        <begin position="1"/>
        <end position="11"/>
    </location>
</feature>
<feature type="region of interest" description="Disordered" evidence="1">
    <location>
        <begin position="675"/>
        <end position="721"/>
    </location>
</feature>
<evidence type="ECO:0000313" key="4">
    <source>
        <dbReference type="Proteomes" id="UP000308133"/>
    </source>
</evidence>
<dbReference type="PANTHER" id="PTHR33112:SF12">
    <property type="entry name" value="HETEROKARYON INCOMPATIBILITY DOMAIN-CONTAINING PROTEIN"/>
    <property type="match status" value="1"/>
</dbReference>
<proteinExistence type="predicted"/>
<evidence type="ECO:0000256" key="1">
    <source>
        <dbReference type="SAM" id="MobiDB-lite"/>
    </source>
</evidence>
<feature type="compositionally biased region" description="Basic and acidic residues" evidence="1">
    <location>
        <begin position="700"/>
        <end position="709"/>
    </location>
</feature>
<feature type="domain" description="Heterokaryon incompatibility" evidence="2">
    <location>
        <begin position="308"/>
        <end position="456"/>
    </location>
</feature>
<reference evidence="3 4" key="1">
    <citation type="submission" date="2018-02" db="EMBL/GenBank/DDBJ databases">
        <title>Draft genome sequences of Elsinoe sp., causing black scab on jojoba.</title>
        <authorList>
            <person name="Stodart B."/>
            <person name="Jeffress S."/>
            <person name="Ash G."/>
            <person name="Arun Chinnappa K."/>
        </authorList>
    </citation>
    <scope>NUCLEOTIDE SEQUENCE [LARGE SCALE GENOMIC DNA]</scope>
    <source>
        <strain evidence="3 4">Hillstone_2</strain>
    </source>
</reference>
<dbReference type="EMBL" id="PTQR01000061">
    <property type="protein sequence ID" value="TKX22753.1"/>
    <property type="molecule type" value="Genomic_DNA"/>
</dbReference>
<evidence type="ECO:0000259" key="2">
    <source>
        <dbReference type="Pfam" id="PF06985"/>
    </source>
</evidence>
<dbReference type="AlphaFoldDB" id="A0A4U7AW72"/>
<accession>A0A4U7AW72</accession>
<feature type="compositionally biased region" description="Basic residues" evidence="1">
    <location>
        <begin position="690"/>
        <end position="699"/>
    </location>
</feature>
<gene>
    <name evidence="3" type="ORF">C1H76_5070</name>
</gene>
<dbReference type="Proteomes" id="UP000308133">
    <property type="component" value="Unassembled WGS sequence"/>
</dbReference>
<feature type="compositionally biased region" description="Basic and acidic residues" evidence="1">
    <location>
        <begin position="44"/>
        <end position="53"/>
    </location>
</feature>
<comment type="caution">
    <text evidence="3">The sequence shown here is derived from an EMBL/GenBank/DDBJ whole genome shotgun (WGS) entry which is preliminary data.</text>
</comment>
<evidence type="ECO:0000313" key="3">
    <source>
        <dbReference type="EMBL" id="TKX22753.1"/>
    </source>
</evidence>
<organism evidence="3 4">
    <name type="scientific">Elsinoe australis</name>
    <dbReference type="NCBI Taxonomy" id="40998"/>
    <lineage>
        <taxon>Eukaryota</taxon>
        <taxon>Fungi</taxon>
        <taxon>Dikarya</taxon>
        <taxon>Ascomycota</taxon>
        <taxon>Pezizomycotina</taxon>
        <taxon>Dothideomycetes</taxon>
        <taxon>Dothideomycetidae</taxon>
        <taxon>Myriangiales</taxon>
        <taxon>Elsinoaceae</taxon>
        <taxon>Elsinoe</taxon>
    </lineage>
</organism>
<dbReference type="PANTHER" id="PTHR33112">
    <property type="entry name" value="DOMAIN PROTEIN, PUTATIVE-RELATED"/>
    <property type="match status" value="1"/>
</dbReference>
<dbReference type="Pfam" id="PF06985">
    <property type="entry name" value="HET"/>
    <property type="match status" value="1"/>
</dbReference>
<dbReference type="InterPro" id="IPR010730">
    <property type="entry name" value="HET"/>
</dbReference>
<protein>
    <recommendedName>
        <fullName evidence="2">Heterokaryon incompatibility domain-containing protein</fullName>
    </recommendedName>
</protein>